<dbReference type="VEuPathDB" id="FungiDB:BTJ68_03304"/>
<dbReference type="FunCoup" id="A0A1Z5TLF3">
    <property type="interactions" value="262"/>
</dbReference>
<dbReference type="GO" id="GO:0006696">
    <property type="term" value="P:ergosterol biosynthetic process"/>
    <property type="evidence" value="ECO:0007669"/>
    <property type="project" value="TreeGrafter"/>
</dbReference>
<keyword evidence="1" id="KW-0444">Lipid biosynthesis</keyword>
<dbReference type="GO" id="GO:0005811">
    <property type="term" value="C:lipid droplet"/>
    <property type="evidence" value="ECO:0007669"/>
    <property type="project" value="TreeGrafter"/>
</dbReference>
<dbReference type="EMBL" id="MUNK01000028">
    <property type="protein sequence ID" value="OTA36751.1"/>
    <property type="molecule type" value="Genomic_DNA"/>
</dbReference>
<keyword evidence="4" id="KW-0560">Oxidoreductase</keyword>
<evidence type="ECO:0000256" key="3">
    <source>
        <dbReference type="ARBA" id="ARBA00022955"/>
    </source>
</evidence>
<accession>A0A1Z5TLF3</accession>
<dbReference type="GO" id="GO:0005741">
    <property type="term" value="C:mitochondrial outer membrane"/>
    <property type="evidence" value="ECO:0007669"/>
    <property type="project" value="TreeGrafter"/>
</dbReference>
<dbReference type="SUPFAM" id="SSF51735">
    <property type="entry name" value="NAD(P)-binding Rossmann-fold domains"/>
    <property type="match status" value="1"/>
</dbReference>
<evidence type="ECO:0000256" key="6">
    <source>
        <dbReference type="ARBA" id="ARBA00023593"/>
    </source>
</evidence>
<sequence>MEASPREAEERSNFTVLVTGANSGLGFSICCRLIDEFLYTRPQSQILQLFFSTRDTAKSNDTLRRLNAHLEKTIREANARTEGVRLLLQGRVRLEGVLVDLTRLSTVQGLANQLLERGEVLDAVIWNAGIPGWKGLNWPRAIWEVCTDLVHACIYPSYPVPAVGLLAKPQLQGSSAGQNGKAVTATASSRQGEEPKLGQVFLANVFGHYMLTHWLAPLLTPESRIIWISSISAVPSTFSLEDLQGLASHTAYEGSKRLTDLMVLTSELPSTAPYVSSFMASKERGQPKPKMLVTHPGVVGTSISGLNWFMTVCMMGAFYLARLLGSPWHPIDPYKGAISAAFAALSPLSQLVDFEQSEGKGKWGSSTDVHGNERVGRTEVEGWGYCGEVGKVPRGSVISKSVMTGKYRGHRETTREMREQFEEDGRTVWKEMEDLKIEWEQRLGNVDVQES</sequence>
<dbReference type="OrthoDB" id="9989144at2759"/>
<keyword evidence="3" id="KW-0752">Steroid biosynthesis</keyword>
<evidence type="ECO:0000256" key="4">
    <source>
        <dbReference type="ARBA" id="ARBA00023002"/>
    </source>
</evidence>
<dbReference type="STRING" id="1157616.A0A1Z5TLF3"/>
<evidence type="ECO:0000256" key="1">
    <source>
        <dbReference type="ARBA" id="ARBA00022516"/>
    </source>
</evidence>
<dbReference type="Proteomes" id="UP000194280">
    <property type="component" value="Unassembled WGS sequence"/>
</dbReference>
<name>A0A1Z5TLF3_HORWE</name>
<reference evidence="7 8" key="1">
    <citation type="submission" date="2017-01" db="EMBL/GenBank/DDBJ databases">
        <title>The recent genome duplication of the halophilic yeast Hortaea werneckii: insights from long-read sequencing.</title>
        <authorList>
            <person name="Sinha S."/>
            <person name="Flibotte S."/>
            <person name="Neira M."/>
            <person name="Lenassi M."/>
            <person name="Gostincar C."/>
            <person name="Stajich J.E."/>
            <person name="Nislow C.E."/>
        </authorList>
    </citation>
    <scope>NUCLEOTIDE SEQUENCE [LARGE SCALE GENOMIC DNA]</scope>
    <source>
        <strain evidence="7 8">EXF-2000</strain>
    </source>
</reference>
<comment type="similarity">
    <text evidence="6">Belongs to the short-chain dehydrogenases/reductases (SDR) family. ERG27 subfamily.</text>
</comment>
<evidence type="ECO:0000313" key="8">
    <source>
        <dbReference type="Proteomes" id="UP000194280"/>
    </source>
</evidence>
<evidence type="ECO:0000256" key="5">
    <source>
        <dbReference type="ARBA" id="ARBA00023098"/>
    </source>
</evidence>
<proteinExistence type="inferred from homology"/>
<dbReference type="InterPro" id="IPR036291">
    <property type="entry name" value="NAD(P)-bd_dom_sf"/>
</dbReference>
<dbReference type="PANTHER" id="PTHR43647:SF1">
    <property type="entry name" value="3-KETO-STEROID REDUCTASE ERG27"/>
    <property type="match status" value="1"/>
</dbReference>
<protein>
    <recommendedName>
        <fullName evidence="9">3-keto-steroid reductase</fullName>
    </recommendedName>
</protein>
<dbReference type="InParanoid" id="A0A1Z5TLF3"/>
<dbReference type="InterPro" id="IPR051593">
    <property type="entry name" value="Ergosterol_Biosynth_ERG27"/>
</dbReference>
<dbReference type="Gene3D" id="3.40.50.720">
    <property type="entry name" value="NAD(P)-binding Rossmann-like Domain"/>
    <property type="match status" value="1"/>
</dbReference>
<dbReference type="AlphaFoldDB" id="A0A1Z5TLF3"/>
<dbReference type="GO" id="GO:0000253">
    <property type="term" value="F:3-beta-hydroxysteroid 3-dehydrogenase (NADP+) activity"/>
    <property type="evidence" value="ECO:0007669"/>
    <property type="project" value="TreeGrafter"/>
</dbReference>
<dbReference type="PANTHER" id="PTHR43647">
    <property type="entry name" value="DEHYDROGENASE"/>
    <property type="match status" value="1"/>
</dbReference>
<organism evidence="7 8">
    <name type="scientific">Hortaea werneckii EXF-2000</name>
    <dbReference type="NCBI Taxonomy" id="1157616"/>
    <lineage>
        <taxon>Eukaryota</taxon>
        <taxon>Fungi</taxon>
        <taxon>Dikarya</taxon>
        <taxon>Ascomycota</taxon>
        <taxon>Pezizomycotina</taxon>
        <taxon>Dothideomycetes</taxon>
        <taxon>Dothideomycetidae</taxon>
        <taxon>Mycosphaerellales</taxon>
        <taxon>Teratosphaeriaceae</taxon>
        <taxon>Hortaea</taxon>
    </lineage>
</organism>
<evidence type="ECO:0000256" key="2">
    <source>
        <dbReference type="ARBA" id="ARBA00022857"/>
    </source>
</evidence>
<evidence type="ECO:0000313" key="7">
    <source>
        <dbReference type="EMBL" id="OTA36751.1"/>
    </source>
</evidence>
<keyword evidence="8" id="KW-1185">Reference proteome</keyword>
<evidence type="ECO:0008006" key="9">
    <source>
        <dbReference type="Google" id="ProtNLM"/>
    </source>
</evidence>
<keyword evidence="2" id="KW-0521">NADP</keyword>
<comment type="caution">
    <text evidence="7">The sequence shown here is derived from an EMBL/GenBank/DDBJ whole genome shotgun (WGS) entry which is preliminary data.</text>
</comment>
<dbReference type="GO" id="GO:0005789">
    <property type="term" value="C:endoplasmic reticulum membrane"/>
    <property type="evidence" value="ECO:0007669"/>
    <property type="project" value="TreeGrafter"/>
</dbReference>
<gene>
    <name evidence="7" type="ORF">BTJ68_03304</name>
</gene>
<keyword evidence="5" id="KW-0443">Lipid metabolism</keyword>